<dbReference type="PANTHER" id="PTHR42801:SF4">
    <property type="entry name" value="AHPC_TSA FAMILY PROTEIN"/>
    <property type="match status" value="1"/>
</dbReference>
<dbReference type="InterPro" id="IPR036249">
    <property type="entry name" value="Thioredoxin-like_sf"/>
</dbReference>
<dbReference type="GO" id="GO:0005737">
    <property type="term" value="C:cytoplasm"/>
    <property type="evidence" value="ECO:0007669"/>
    <property type="project" value="TreeGrafter"/>
</dbReference>
<dbReference type="OrthoDB" id="9812811at2"/>
<keyword evidence="16" id="KW-1185">Reference proteome</keyword>
<dbReference type="GO" id="GO:0008379">
    <property type="term" value="F:thioredoxin peroxidase activity"/>
    <property type="evidence" value="ECO:0007669"/>
    <property type="project" value="TreeGrafter"/>
</dbReference>
<comment type="function">
    <text evidence="1">Thiol-specific peroxidase that catalyzes the reduction of hydrogen peroxide and organic hydroperoxides to water and alcohols, respectively. Plays a role in cell protection against oxidative stress by detoxifying peroxides and as sensor of hydrogen peroxide-mediated signaling events.</text>
</comment>
<evidence type="ECO:0000256" key="10">
    <source>
        <dbReference type="ARBA" id="ARBA00038489"/>
    </source>
</evidence>
<organism evidence="15 16">
    <name type="scientific">Rhizobium subbaraonis</name>
    <dbReference type="NCBI Taxonomy" id="908946"/>
    <lineage>
        <taxon>Bacteria</taxon>
        <taxon>Pseudomonadati</taxon>
        <taxon>Pseudomonadota</taxon>
        <taxon>Alphaproteobacteria</taxon>
        <taxon>Hyphomicrobiales</taxon>
        <taxon>Rhizobiaceae</taxon>
        <taxon>Rhizobium/Agrobacterium group</taxon>
        <taxon>Rhizobium</taxon>
    </lineage>
</organism>
<dbReference type="InterPro" id="IPR013766">
    <property type="entry name" value="Thioredoxin_domain"/>
</dbReference>
<evidence type="ECO:0000313" key="16">
    <source>
        <dbReference type="Proteomes" id="UP000219167"/>
    </source>
</evidence>
<dbReference type="AlphaFoldDB" id="A0A285UPH3"/>
<gene>
    <name evidence="15" type="ORF">SAMN05892877_11060</name>
</gene>
<dbReference type="CDD" id="cd03017">
    <property type="entry name" value="PRX_BCP"/>
    <property type="match status" value="1"/>
</dbReference>
<evidence type="ECO:0000256" key="6">
    <source>
        <dbReference type="ARBA" id="ARBA00023002"/>
    </source>
</evidence>
<protein>
    <recommendedName>
        <fullName evidence="3">thioredoxin-dependent peroxiredoxin</fullName>
        <ecNumber evidence="3">1.11.1.24</ecNumber>
    </recommendedName>
    <alternativeName>
        <fullName evidence="9">Thioredoxin peroxidase</fullName>
    </alternativeName>
    <alternativeName>
        <fullName evidence="11">Thioredoxin-dependent peroxiredoxin Bcp</fullName>
    </alternativeName>
</protein>
<dbReference type="InterPro" id="IPR050924">
    <property type="entry name" value="Peroxiredoxin_BCP/PrxQ"/>
</dbReference>
<dbReference type="Gene3D" id="3.40.30.10">
    <property type="entry name" value="Glutaredoxin"/>
    <property type="match status" value="1"/>
</dbReference>
<comment type="subunit">
    <text evidence="2">Monomer.</text>
</comment>
<dbReference type="EC" id="1.11.1.24" evidence="3"/>
<name>A0A285UPH3_9HYPH</name>
<comment type="catalytic activity">
    <reaction evidence="12">
        <text>a hydroperoxide + [thioredoxin]-dithiol = an alcohol + [thioredoxin]-disulfide + H2O</text>
        <dbReference type="Rhea" id="RHEA:62620"/>
        <dbReference type="Rhea" id="RHEA-COMP:10698"/>
        <dbReference type="Rhea" id="RHEA-COMP:10700"/>
        <dbReference type="ChEBI" id="CHEBI:15377"/>
        <dbReference type="ChEBI" id="CHEBI:29950"/>
        <dbReference type="ChEBI" id="CHEBI:30879"/>
        <dbReference type="ChEBI" id="CHEBI:35924"/>
        <dbReference type="ChEBI" id="CHEBI:50058"/>
        <dbReference type="EC" id="1.11.1.24"/>
    </reaction>
</comment>
<evidence type="ECO:0000256" key="3">
    <source>
        <dbReference type="ARBA" id="ARBA00013017"/>
    </source>
</evidence>
<dbReference type="NCBIfam" id="NF006960">
    <property type="entry name" value="PRK09437.1"/>
    <property type="match status" value="1"/>
</dbReference>
<evidence type="ECO:0000256" key="8">
    <source>
        <dbReference type="ARBA" id="ARBA00023284"/>
    </source>
</evidence>
<keyword evidence="8" id="KW-0676">Redox-active center</keyword>
<reference evidence="15 16" key="1">
    <citation type="submission" date="2017-08" db="EMBL/GenBank/DDBJ databases">
        <authorList>
            <person name="de Groot N.N."/>
        </authorList>
    </citation>
    <scope>NUCLEOTIDE SEQUENCE [LARGE SCALE GENOMIC DNA]</scope>
    <source>
        <strain evidence="15 16">JC85</strain>
    </source>
</reference>
<dbReference type="FunFam" id="3.40.30.10:FF:000007">
    <property type="entry name" value="Thioredoxin-dependent thiol peroxidase"/>
    <property type="match status" value="1"/>
</dbReference>
<keyword evidence="4" id="KW-0575">Peroxidase</keyword>
<accession>A0A285UPH3</accession>
<feature type="domain" description="Thioredoxin" evidence="14">
    <location>
        <begin position="4"/>
        <end position="155"/>
    </location>
</feature>
<feature type="active site" description="Cysteine sulfenic acid (-SOH) intermediate; for peroxidase activity" evidence="13">
    <location>
        <position position="46"/>
    </location>
</feature>
<evidence type="ECO:0000256" key="4">
    <source>
        <dbReference type="ARBA" id="ARBA00022559"/>
    </source>
</evidence>
<evidence type="ECO:0000256" key="7">
    <source>
        <dbReference type="ARBA" id="ARBA00023157"/>
    </source>
</evidence>
<evidence type="ECO:0000256" key="11">
    <source>
        <dbReference type="ARBA" id="ARBA00042639"/>
    </source>
</evidence>
<keyword evidence="5" id="KW-0049">Antioxidant</keyword>
<evidence type="ECO:0000256" key="2">
    <source>
        <dbReference type="ARBA" id="ARBA00011245"/>
    </source>
</evidence>
<keyword evidence="6" id="KW-0560">Oxidoreductase</keyword>
<evidence type="ECO:0000313" key="15">
    <source>
        <dbReference type="EMBL" id="SOC42546.1"/>
    </source>
</evidence>
<evidence type="ECO:0000256" key="1">
    <source>
        <dbReference type="ARBA" id="ARBA00003330"/>
    </source>
</evidence>
<evidence type="ECO:0000256" key="9">
    <source>
        <dbReference type="ARBA" id="ARBA00032824"/>
    </source>
</evidence>
<dbReference type="RefSeq" id="WP_097140925.1">
    <property type="nucleotide sequence ID" value="NZ_OBQD01000010.1"/>
</dbReference>
<proteinExistence type="inferred from homology"/>
<evidence type="ECO:0000259" key="14">
    <source>
        <dbReference type="PROSITE" id="PS51352"/>
    </source>
</evidence>
<evidence type="ECO:0000256" key="5">
    <source>
        <dbReference type="ARBA" id="ARBA00022862"/>
    </source>
</evidence>
<keyword evidence="7" id="KW-1015">Disulfide bond</keyword>
<dbReference type="Proteomes" id="UP000219167">
    <property type="component" value="Unassembled WGS sequence"/>
</dbReference>
<dbReference type="PANTHER" id="PTHR42801">
    <property type="entry name" value="THIOREDOXIN-DEPENDENT PEROXIDE REDUCTASE"/>
    <property type="match status" value="1"/>
</dbReference>
<sequence>MAELSEGKQAPDFTLPADGGGQVELAGLRGKPVVLFFYPKDDTQGCTVENVAFSALLDQFEASGAAVLGISPDPVKKHDRFKVKHDLKVRLLSDESHQVLEAYGVWKEKSMYGRSYMGVERTTFLIDKDGRIARIWPKVKVDGHAEAVLEAVKEL</sequence>
<dbReference type="InterPro" id="IPR000866">
    <property type="entry name" value="AhpC/TSA"/>
</dbReference>
<evidence type="ECO:0000256" key="13">
    <source>
        <dbReference type="PIRSR" id="PIRSR000239-1"/>
    </source>
</evidence>
<dbReference type="InterPro" id="IPR024706">
    <property type="entry name" value="Peroxiredoxin_AhpC-typ"/>
</dbReference>
<dbReference type="SUPFAM" id="SSF52833">
    <property type="entry name" value="Thioredoxin-like"/>
    <property type="match status" value="1"/>
</dbReference>
<dbReference type="PIRSF" id="PIRSF000239">
    <property type="entry name" value="AHPC"/>
    <property type="match status" value="1"/>
</dbReference>
<dbReference type="GO" id="GO:0034599">
    <property type="term" value="P:cellular response to oxidative stress"/>
    <property type="evidence" value="ECO:0007669"/>
    <property type="project" value="TreeGrafter"/>
</dbReference>
<dbReference type="Pfam" id="PF00578">
    <property type="entry name" value="AhpC-TSA"/>
    <property type="match status" value="1"/>
</dbReference>
<dbReference type="PROSITE" id="PS51352">
    <property type="entry name" value="THIOREDOXIN_2"/>
    <property type="match status" value="1"/>
</dbReference>
<dbReference type="EMBL" id="OBQD01000010">
    <property type="protein sequence ID" value="SOC42546.1"/>
    <property type="molecule type" value="Genomic_DNA"/>
</dbReference>
<comment type="similarity">
    <text evidence="10">Belongs to the peroxiredoxin family. BCP/PrxQ subfamily.</text>
</comment>
<evidence type="ECO:0000256" key="12">
    <source>
        <dbReference type="ARBA" id="ARBA00049091"/>
    </source>
</evidence>
<dbReference type="GO" id="GO:0045454">
    <property type="term" value="P:cell redox homeostasis"/>
    <property type="evidence" value="ECO:0007669"/>
    <property type="project" value="TreeGrafter"/>
</dbReference>